<keyword evidence="3" id="KW-1185">Reference proteome</keyword>
<accession>A0A9N9X6X9</accession>
<organism evidence="2 3">
    <name type="scientific">Phaedon cochleariae</name>
    <name type="common">Mustard beetle</name>
    <dbReference type="NCBI Taxonomy" id="80249"/>
    <lineage>
        <taxon>Eukaryota</taxon>
        <taxon>Metazoa</taxon>
        <taxon>Ecdysozoa</taxon>
        <taxon>Arthropoda</taxon>
        <taxon>Hexapoda</taxon>
        <taxon>Insecta</taxon>
        <taxon>Pterygota</taxon>
        <taxon>Neoptera</taxon>
        <taxon>Endopterygota</taxon>
        <taxon>Coleoptera</taxon>
        <taxon>Polyphaga</taxon>
        <taxon>Cucujiformia</taxon>
        <taxon>Chrysomeloidea</taxon>
        <taxon>Chrysomelidae</taxon>
        <taxon>Chrysomelinae</taxon>
        <taxon>Chrysomelini</taxon>
        <taxon>Phaedon</taxon>
    </lineage>
</organism>
<name>A0A9N9X6X9_PHACE</name>
<keyword evidence="1" id="KW-0732">Signal</keyword>
<dbReference type="Gene3D" id="3.15.10.30">
    <property type="entry name" value="Haemolymph juvenile hormone binding protein"/>
    <property type="match status" value="1"/>
</dbReference>
<dbReference type="AlphaFoldDB" id="A0A9N9X6X9"/>
<dbReference type="Pfam" id="PF06585">
    <property type="entry name" value="JHBP"/>
    <property type="match status" value="1"/>
</dbReference>
<sequence length="235" mass="26037">MIALRIFAFLALAYSVQGGADLELVYKLLDCCKRAILDGVPTVPVPSHNPLLIPHNVSFNGATFGADFNATLANIVWYGIPDWELKVGKQLSEDTDAHAVFDFDIYWKSFNMSMDYSLQYHVGFVEQNSHGQIILNWTHTDWVGTINFTKPGFGLKEEVSSLDLTWTVKDIDTHVTGLGLLDAGAGALISTTLTNYLNHVLGTGLSPLLIGRLNDFWLANSTRVPILFDWCDSNQ</sequence>
<protein>
    <submittedName>
        <fullName evidence="2">Uncharacterized protein</fullName>
    </submittedName>
</protein>
<dbReference type="EMBL" id="OU896712">
    <property type="protein sequence ID" value="CAG9822950.1"/>
    <property type="molecule type" value="Genomic_DNA"/>
</dbReference>
<evidence type="ECO:0000256" key="1">
    <source>
        <dbReference type="SAM" id="SignalP"/>
    </source>
</evidence>
<feature type="signal peptide" evidence="1">
    <location>
        <begin position="1"/>
        <end position="18"/>
    </location>
</feature>
<gene>
    <name evidence="2" type="ORF">PHAECO_LOCUS10017</name>
</gene>
<evidence type="ECO:0000313" key="2">
    <source>
        <dbReference type="EMBL" id="CAG9822950.1"/>
    </source>
</evidence>
<dbReference type="InterPro" id="IPR038606">
    <property type="entry name" value="To_sf"/>
</dbReference>
<feature type="chain" id="PRO_5040294960" evidence="1">
    <location>
        <begin position="19"/>
        <end position="235"/>
    </location>
</feature>
<dbReference type="OrthoDB" id="6759118at2759"/>
<dbReference type="InterPro" id="IPR010562">
    <property type="entry name" value="Haemolymph_juvenile_hormone-bd"/>
</dbReference>
<reference evidence="2" key="1">
    <citation type="submission" date="2022-01" db="EMBL/GenBank/DDBJ databases">
        <authorList>
            <person name="King R."/>
        </authorList>
    </citation>
    <scope>NUCLEOTIDE SEQUENCE</scope>
</reference>
<reference evidence="2" key="2">
    <citation type="submission" date="2022-10" db="EMBL/GenBank/DDBJ databases">
        <authorList>
            <consortium name="ENA_rothamsted_submissions"/>
            <consortium name="culmorum"/>
            <person name="King R."/>
        </authorList>
    </citation>
    <scope>NUCLEOTIDE SEQUENCE</scope>
</reference>
<dbReference type="Proteomes" id="UP001153737">
    <property type="component" value="Chromosome 6"/>
</dbReference>
<evidence type="ECO:0000313" key="3">
    <source>
        <dbReference type="Proteomes" id="UP001153737"/>
    </source>
</evidence>
<proteinExistence type="predicted"/>